<feature type="domain" description="Impact N-terminal" evidence="2">
    <location>
        <begin position="25"/>
        <end position="125"/>
    </location>
</feature>
<evidence type="ECO:0000256" key="1">
    <source>
        <dbReference type="ARBA" id="ARBA00007665"/>
    </source>
</evidence>
<dbReference type="Pfam" id="PF01205">
    <property type="entry name" value="Impact_N"/>
    <property type="match status" value="1"/>
</dbReference>
<dbReference type="EMBL" id="JAWJZY010000002">
    <property type="protein sequence ID" value="MEE8658160.1"/>
    <property type="molecule type" value="Genomic_DNA"/>
</dbReference>
<sequence length="204" mass="22449">MTPRMADDAQKWRLRAPIQFETTVRKSVFRAHAAPVASEDEAMAFIESHLVPDATHNCWAWLVSPRYRMFDDGEPGGTAGRPILTAIEGQGFENVVVLVIRWFGGIKLGAGGLIRAYGGAASQCLRAGDATFWVKKTRIACRIPFNILPIIQARLAGWEADSLEQTFEAEGVRICLAVPDAVLAEVTTVMRDLTRGDIAFTYPE</sequence>
<dbReference type="SUPFAM" id="SSF54980">
    <property type="entry name" value="EF-G C-terminal domain-like"/>
    <property type="match status" value="1"/>
</dbReference>
<dbReference type="Gene3D" id="3.30.70.240">
    <property type="match status" value="1"/>
</dbReference>
<proteinExistence type="inferred from homology"/>
<name>A0ABU7TZX5_9PROT</name>
<dbReference type="Gene3D" id="3.30.230.30">
    <property type="entry name" value="Impact, N-terminal domain"/>
    <property type="match status" value="1"/>
</dbReference>
<dbReference type="PANTHER" id="PTHR16301:SF20">
    <property type="entry name" value="IMPACT FAMILY MEMBER YIGZ"/>
    <property type="match status" value="1"/>
</dbReference>
<evidence type="ECO:0000313" key="4">
    <source>
        <dbReference type="Proteomes" id="UP001312908"/>
    </source>
</evidence>
<protein>
    <submittedName>
        <fullName evidence="3">YigZ family protein</fullName>
    </submittedName>
</protein>
<organism evidence="3 4">
    <name type="scientific">Sorlinia euscelidii</name>
    <dbReference type="NCBI Taxonomy" id="3081148"/>
    <lineage>
        <taxon>Bacteria</taxon>
        <taxon>Pseudomonadati</taxon>
        <taxon>Pseudomonadota</taxon>
        <taxon>Alphaproteobacteria</taxon>
        <taxon>Acetobacterales</taxon>
        <taxon>Acetobacteraceae</taxon>
        <taxon>Sorlinia</taxon>
    </lineage>
</organism>
<dbReference type="PANTHER" id="PTHR16301">
    <property type="entry name" value="IMPACT-RELATED"/>
    <property type="match status" value="1"/>
</dbReference>
<comment type="similarity">
    <text evidence="1">Belongs to the IMPACT family.</text>
</comment>
<dbReference type="RefSeq" id="WP_394819130.1">
    <property type="nucleotide sequence ID" value="NZ_JAWJZY010000002.1"/>
</dbReference>
<comment type="caution">
    <text evidence="3">The sequence shown here is derived from an EMBL/GenBank/DDBJ whole genome shotgun (WGS) entry which is preliminary data.</text>
</comment>
<dbReference type="InterPro" id="IPR036956">
    <property type="entry name" value="Impact_N_sf"/>
</dbReference>
<evidence type="ECO:0000313" key="3">
    <source>
        <dbReference type="EMBL" id="MEE8658160.1"/>
    </source>
</evidence>
<dbReference type="Proteomes" id="UP001312908">
    <property type="component" value="Unassembled WGS sequence"/>
</dbReference>
<dbReference type="InterPro" id="IPR035647">
    <property type="entry name" value="EFG_III/V"/>
</dbReference>
<gene>
    <name evidence="3" type="primary">yigZ</name>
    <name evidence="3" type="ORF">DOFOFD_03955</name>
</gene>
<dbReference type="InterPro" id="IPR023582">
    <property type="entry name" value="Impact"/>
</dbReference>
<reference evidence="3 4" key="1">
    <citation type="submission" date="2023-10" db="EMBL/GenBank/DDBJ databases">
        <title>Sorlinia euscelidii gen. nov., sp. nov., an acetic acid bacteria isolated from the gut of Euscelidius variegatus emitter.</title>
        <authorList>
            <person name="Michoud G."/>
            <person name="Marasco R."/>
            <person name="Seferji K."/>
            <person name="Gonella E."/>
            <person name="Garuglieri E."/>
            <person name="Alma A."/>
            <person name="Mapelli F."/>
            <person name="Borin S."/>
            <person name="Daffonchio D."/>
            <person name="Crotti E."/>
        </authorList>
    </citation>
    <scope>NUCLEOTIDE SEQUENCE [LARGE SCALE GENOMIC DNA]</scope>
    <source>
        <strain evidence="3 4">EV16P</strain>
    </source>
</reference>
<dbReference type="InterPro" id="IPR001498">
    <property type="entry name" value="Impact_N"/>
</dbReference>
<evidence type="ECO:0000259" key="2">
    <source>
        <dbReference type="Pfam" id="PF01205"/>
    </source>
</evidence>
<dbReference type="SUPFAM" id="SSF54211">
    <property type="entry name" value="Ribosomal protein S5 domain 2-like"/>
    <property type="match status" value="1"/>
</dbReference>
<dbReference type="InterPro" id="IPR020568">
    <property type="entry name" value="Ribosomal_Su5_D2-typ_SF"/>
</dbReference>
<keyword evidence="4" id="KW-1185">Reference proteome</keyword>
<accession>A0ABU7TZX5</accession>